<name>A0A6C0CU17_9ZZZZ</name>
<reference evidence="1" key="1">
    <citation type="journal article" date="2020" name="Nature">
        <title>Giant virus diversity and host interactions through global metagenomics.</title>
        <authorList>
            <person name="Schulz F."/>
            <person name="Roux S."/>
            <person name="Paez-Espino D."/>
            <person name="Jungbluth S."/>
            <person name="Walsh D.A."/>
            <person name="Denef V.J."/>
            <person name="McMahon K.D."/>
            <person name="Konstantinidis K.T."/>
            <person name="Eloe-Fadrosh E.A."/>
            <person name="Kyrpides N.C."/>
            <person name="Woyke T."/>
        </authorList>
    </citation>
    <scope>NUCLEOTIDE SEQUENCE</scope>
    <source>
        <strain evidence="1">GVMAG-M-3300021962-46</strain>
    </source>
</reference>
<accession>A0A6C0CU17</accession>
<evidence type="ECO:0000313" key="1">
    <source>
        <dbReference type="EMBL" id="QHT07214.1"/>
    </source>
</evidence>
<organism evidence="1">
    <name type="scientific">viral metagenome</name>
    <dbReference type="NCBI Taxonomy" id="1070528"/>
    <lineage>
        <taxon>unclassified sequences</taxon>
        <taxon>metagenomes</taxon>
        <taxon>organismal metagenomes</taxon>
    </lineage>
</organism>
<protein>
    <submittedName>
        <fullName evidence="1">Uncharacterized protein</fullName>
    </submittedName>
</protein>
<sequence length="89" mass="10239">MSSEEWNQLTCQNLTSAMSCLAMRDLAMKESEENRNNLSYMLMDPSLKRLEAKASCWEKYNLLKCKNDGKPPIDVPKTGVPSWIGRWPQ</sequence>
<proteinExistence type="predicted"/>
<dbReference type="EMBL" id="MN739480">
    <property type="protein sequence ID" value="QHT07214.1"/>
    <property type="molecule type" value="Genomic_DNA"/>
</dbReference>
<dbReference type="AlphaFoldDB" id="A0A6C0CU17"/>